<dbReference type="EMBL" id="CZDF01000156">
    <property type="protein sequence ID" value="CUR33005.1"/>
    <property type="molecule type" value="Genomic_DNA"/>
</dbReference>
<dbReference type="PANTHER" id="PTHR13767">
    <property type="entry name" value="TRNA-PSEUDOURIDINE SYNTHASE"/>
    <property type="match status" value="1"/>
</dbReference>
<keyword evidence="4 5" id="KW-0413">Isomerase</keyword>
<name>A0A1J1LK89_9CYAN</name>
<dbReference type="STRING" id="671072.PL9214500252"/>
<sequence length="297" mass="32791">MYGFLNLNKSAGLTSHDCVARVRRILRLKRVGHAGTLDPAATGVLPLALGKATRLLQFLPPQKAYQARIRFGVTTTTDDLEGEILTSQPVPHLQLQQIQEILPQFKGKIQQIPPLYSAIHVQGKRLYDLARKGENIEVPSRTVEIFDLKILNWYPGEFPELEIVIACGSGTYIRSIARDLGAILNCGGTLAHLIRTESSGFSLENSLTLETLETQVQQQTFFPLSPTLALNHLTIITLTDESAKRWCQGQSIAVDSETLKPQPVSVYDLDNQLLGIGKFIETSDQVLLAPQVVLAEN</sequence>
<dbReference type="GO" id="GO:0003723">
    <property type="term" value="F:RNA binding"/>
    <property type="evidence" value="ECO:0007669"/>
    <property type="project" value="InterPro"/>
</dbReference>
<evidence type="ECO:0000313" key="10">
    <source>
        <dbReference type="Proteomes" id="UP000184315"/>
    </source>
</evidence>
<dbReference type="NCBIfam" id="TIGR00431">
    <property type="entry name" value="TruB"/>
    <property type="match status" value="1"/>
</dbReference>
<reference evidence="10" key="1">
    <citation type="submission" date="2015-10" db="EMBL/GenBank/DDBJ databases">
        <authorList>
            <person name="Regsiter A."/>
            <person name="william w."/>
        </authorList>
    </citation>
    <scope>NUCLEOTIDE SEQUENCE [LARGE SCALE GENOMIC DNA]</scope>
</reference>
<proteinExistence type="inferred from homology"/>
<dbReference type="SUPFAM" id="SSF55120">
    <property type="entry name" value="Pseudouridine synthase"/>
    <property type="match status" value="1"/>
</dbReference>
<dbReference type="GO" id="GO:0160148">
    <property type="term" value="F:tRNA pseudouridine(55) synthase activity"/>
    <property type="evidence" value="ECO:0007669"/>
    <property type="project" value="UniProtKB-EC"/>
</dbReference>
<gene>
    <name evidence="5 9" type="primary">truB</name>
    <name evidence="9" type="ORF">PL9214500252</name>
</gene>
<keyword evidence="10" id="KW-1185">Reference proteome</keyword>
<dbReference type="GO" id="GO:0031119">
    <property type="term" value="P:tRNA pseudouridine synthesis"/>
    <property type="evidence" value="ECO:0007669"/>
    <property type="project" value="UniProtKB-UniRule"/>
</dbReference>
<dbReference type="Pfam" id="PF09157">
    <property type="entry name" value="TruB-C_2"/>
    <property type="match status" value="1"/>
</dbReference>
<dbReference type="AlphaFoldDB" id="A0A1J1LK89"/>
<dbReference type="Pfam" id="PF16198">
    <property type="entry name" value="TruB_C_2"/>
    <property type="match status" value="1"/>
</dbReference>
<protein>
    <recommendedName>
        <fullName evidence="5">tRNA pseudouridine synthase B</fullName>
        <ecNumber evidence="5">5.4.99.25</ecNumber>
    </recommendedName>
    <alternativeName>
        <fullName evidence="5">tRNA pseudouridine(55) synthase</fullName>
        <shortName evidence="5">Psi55 synthase</shortName>
    </alternativeName>
    <alternativeName>
        <fullName evidence="5">tRNA pseudouridylate synthase</fullName>
    </alternativeName>
    <alternativeName>
        <fullName evidence="5">tRNA-uridine isomerase</fullName>
    </alternativeName>
</protein>
<comment type="similarity">
    <text evidence="2 5">Belongs to the pseudouridine synthase TruB family. Type 1 subfamily.</text>
</comment>
<dbReference type="EC" id="5.4.99.25" evidence="5"/>
<dbReference type="InterPro" id="IPR002501">
    <property type="entry name" value="PsdUridine_synth_N"/>
</dbReference>
<evidence type="ECO:0000259" key="6">
    <source>
        <dbReference type="Pfam" id="PF01509"/>
    </source>
</evidence>
<evidence type="ECO:0000256" key="2">
    <source>
        <dbReference type="ARBA" id="ARBA00005642"/>
    </source>
</evidence>
<feature type="domain" description="tRNA pseudouridine synthase II TruB subfamily 1 C-terminal" evidence="7">
    <location>
        <begin position="236"/>
        <end position="292"/>
    </location>
</feature>
<dbReference type="HAMAP" id="MF_01080">
    <property type="entry name" value="TruB_bact"/>
    <property type="match status" value="1"/>
</dbReference>
<dbReference type="RefSeq" id="WP_072719678.1">
    <property type="nucleotide sequence ID" value="NZ_LN889802.1"/>
</dbReference>
<evidence type="ECO:0000256" key="4">
    <source>
        <dbReference type="ARBA" id="ARBA00023235"/>
    </source>
</evidence>
<organism evidence="9 10">
    <name type="scientific">Planktothrix tepida PCC 9214</name>
    <dbReference type="NCBI Taxonomy" id="671072"/>
    <lineage>
        <taxon>Bacteria</taxon>
        <taxon>Bacillati</taxon>
        <taxon>Cyanobacteriota</taxon>
        <taxon>Cyanophyceae</taxon>
        <taxon>Oscillatoriophycideae</taxon>
        <taxon>Oscillatoriales</taxon>
        <taxon>Microcoleaceae</taxon>
        <taxon>Planktothrix</taxon>
    </lineage>
</organism>
<evidence type="ECO:0000256" key="5">
    <source>
        <dbReference type="HAMAP-Rule" id="MF_01080"/>
    </source>
</evidence>
<evidence type="ECO:0000256" key="1">
    <source>
        <dbReference type="ARBA" id="ARBA00000385"/>
    </source>
</evidence>
<evidence type="ECO:0000259" key="7">
    <source>
        <dbReference type="Pfam" id="PF09157"/>
    </source>
</evidence>
<evidence type="ECO:0000313" key="9">
    <source>
        <dbReference type="EMBL" id="CUR33005.1"/>
    </source>
</evidence>
<dbReference type="InterPro" id="IPR020103">
    <property type="entry name" value="PsdUridine_synth_cat_dom_sf"/>
</dbReference>
<keyword evidence="3 5" id="KW-0819">tRNA processing</keyword>
<dbReference type="InterPro" id="IPR014780">
    <property type="entry name" value="tRNA_psdUridine_synth_TruB"/>
</dbReference>
<dbReference type="Gene3D" id="3.30.2350.10">
    <property type="entry name" value="Pseudouridine synthase"/>
    <property type="match status" value="1"/>
</dbReference>
<accession>A0A1J1LK89</accession>
<evidence type="ECO:0000256" key="3">
    <source>
        <dbReference type="ARBA" id="ARBA00022694"/>
    </source>
</evidence>
<comment type="function">
    <text evidence="5">Responsible for synthesis of pseudouridine from uracil-55 in the psi GC loop of transfer RNAs.</text>
</comment>
<dbReference type="Pfam" id="PF01509">
    <property type="entry name" value="TruB_N"/>
    <property type="match status" value="1"/>
</dbReference>
<dbReference type="CDD" id="cd02573">
    <property type="entry name" value="PseudoU_synth_EcTruB"/>
    <property type="match status" value="1"/>
</dbReference>
<evidence type="ECO:0000259" key="8">
    <source>
        <dbReference type="Pfam" id="PF16198"/>
    </source>
</evidence>
<dbReference type="Proteomes" id="UP000184315">
    <property type="component" value="Unassembled WGS sequence"/>
</dbReference>
<dbReference type="GO" id="GO:1990481">
    <property type="term" value="P:mRNA pseudouridine synthesis"/>
    <property type="evidence" value="ECO:0007669"/>
    <property type="project" value="TreeGrafter"/>
</dbReference>
<dbReference type="OrthoDB" id="9802309at2"/>
<feature type="domain" description="tRNA pseudouridylate synthase B C-terminal" evidence="8">
    <location>
        <begin position="174"/>
        <end position="216"/>
    </location>
</feature>
<feature type="domain" description="Pseudouridine synthase II N-terminal" evidence="6">
    <location>
        <begin position="23"/>
        <end position="173"/>
    </location>
</feature>
<dbReference type="InterPro" id="IPR032819">
    <property type="entry name" value="TruB_C"/>
</dbReference>
<dbReference type="InterPro" id="IPR015240">
    <property type="entry name" value="tRNA_sdUridine_synth_fam1_C"/>
</dbReference>
<feature type="active site" description="Nucleophile" evidence="5">
    <location>
        <position position="38"/>
    </location>
</feature>
<dbReference type="PANTHER" id="PTHR13767:SF2">
    <property type="entry name" value="PSEUDOURIDYLATE SYNTHASE TRUB1"/>
    <property type="match status" value="1"/>
</dbReference>
<comment type="catalytic activity">
    <reaction evidence="1 5">
        <text>uridine(55) in tRNA = pseudouridine(55) in tRNA</text>
        <dbReference type="Rhea" id="RHEA:42532"/>
        <dbReference type="Rhea" id="RHEA-COMP:10101"/>
        <dbReference type="Rhea" id="RHEA-COMP:10102"/>
        <dbReference type="ChEBI" id="CHEBI:65314"/>
        <dbReference type="ChEBI" id="CHEBI:65315"/>
        <dbReference type="EC" id="5.4.99.25"/>
    </reaction>
</comment>